<protein>
    <recommendedName>
        <fullName evidence="5">6-pyruvoyl tetrahydrobiopterin synthase</fullName>
        <ecNumber evidence="4">4.2.3.12</ecNumber>
    </recommendedName>
</protein>
<dbReference type="UniPathway" id="UPA00849">
    <property type="reaction ID" value="UER00819"/>
</dbReference>
<reference evidence="12" key="3">
    <citation type="submission" date="2025-09" db="UniProtKB">
        <authorList>
            <consortium name="Ensembl"/>
        </authorList>
    </citation>
    <scope>IDENTIFICATION</scope>
</reference>
<comment type="pathway">
    <text evidence="2">Cofactor biosynthesis; tetrahydrobiopterin biosynthesis; tetrahydrobiopterin from 7,8-dihydroneopterin triphosphate: step 1/3.</text>
</comment>
<comment type="cofactor">
    <cofactor evidence="1">
        <name>Zn(2+)</name>
        <dbReference type="ChEBI" id="CHEBI:29105"/>
    </cofactor>
</comment>
<dbReference type="EC" id="4.2.3.12" evidence="4"/>
<name>A0A7N5JEJ0_AILME</name>
<dbReference type="PANTHER" id="PTHR12589:SF7">
    <property type="entry name" value="6-PYRUVOYL TETRAHYDROBIOPTERIN SYNTHASE"/>
    <property type="match status" value="1"/>
</dbReference>
<sequence>MAPTSRLPGALRRNDGGHECSTSVPPHVLQKTHRLHSKSLSNEENLKLFGTCNSPNGCGHNYTVVVTVHGETDPEYMEEIMKAFDRKNLDLNGPYFAVVVRMTENVAVCIWGNLQKFFPLGVLYEGKVYEADNNIVVYKGE</sequence>
<evidence type="ECO:0000256" key="9">
    <source>
        <dbReference type="ARBA" id="ARBA00023239"/>
    </source>
</evidence>
<dbReference type="FunFam" id="3.30.479.10:FF:000003">
    <property type="entry name" value="6-pyruvoyl tetrahydrobiopterin synthase"/>
    <property type="match status" value="1"/>
</dbReference>
<evidence type="ECO:0000256" key="2">
    <source>
        <dbReference type="ARBA" id="ARBA00005126"/>
    </source>
</evidence>
<evidence type="ECO:0000256" key="8">
    <source>
        <dbReference type="ARBA" id="ARBA00023007"/>
    </source>
</evidence>
<keyword evidence="6" id="KW-0479">Metal-binding</keyword>
<dbReference type="Proteomes" id="UP000008912">
    <property type="component" value="Unassembled WGS sequence"/>
</dbReference>
<dbReference type="GO" id="GO:0005739">
    <property type="term" value="C:mitochondrion"/>
    <property type="evidence" value="ECO:0007669"/>
    <property type="project" value="TreeGrafter"/>
</dbReference>
<keyword evidence="13" id="KW-1185">Reference proteome</keyword>
<dbReference type="InterPro" id="IPR038418">
    <property type="entry name" value="6-PTP_synth/QueD_sf"/>
</dbReference>
<dbReference type="Ensembl" id="ENSAMET00000049325.1">
    <property type="protein sequence ID" value="ENSAMEP00000024280.1"/>
    <property type="gene ID" value="ENSAMEG00000027043.1"/>
</dbReference>
<dbReference type="GO" id="GO:0046872">
    <property type="term" value="F:metal ion binding"/>
    <property type="evidence" value="ECO:0007669"/>
    <property type="project" value="UniProtKB-KW"/>
</dbReference>
<evidence type="ECO:0000256" key="7">
    <source>
        <dbReference type="ARBA" id="ARBA00022833"/>
    </source>
</evidence>
<dbReference type="Pfam" id="PF01242">
    <property type="entry name" value="PTPS"/>
    <property type="match status" value="1"/>
</dbReference>
<evidence type="ECO:0000256" key="6">
    <source>
        <dbReference type="ARBA" id="ARBA00022723"/>
    </source>
</evidence>
<comment type="similarity">
    <text evidence="3">Belongs to the PTPS family.</text>
</comment>
<dbReference type="SUPFAM" id="SSF55620">
    <property type="entry name" value="Tetrahydrobiopterin biosynthesis enzymes-like"/>
    <property type="match status" value="1"/>
</dbReference>
<comment type="function">
    <text evidence="10">Involved in the biosynthesis of tetrahydrobiopterin, an essential cofactor of aromatic amino acid hydroxylases. Catalyzes the transformation of 7,8-dihydroneopterin triphosphate into 6-pyruvoyl tetrahydropterin.</text>
</comment>
<evidence type="ECO:0000256" key="3">
    <source>
        <dbReference type="ARBA" id="ARBA00009164"/>
    </source>
</evidence>
<organism evidence="12 13">
    <name type="scientific">Ailuropoda melanoleuca</name>
    <name type="common">Giant panda</name>
    <dbReference type="NCBI Taxonomy" id="9646"/>
    <lineage>
        <taxon>Eukaryota</taxon>
        <taxon>Metazoa</taxon>
        <taxon>Chordata</taxon>
        <taxon>Craniata</taxon>
        <taxon>Vertebrata</taxon>
        <taxon>Euteleostomi</taxon>
        <taxon>Mammalia</taxon>
        <taxon>Eutheria</taxon>
        <taxon>Laurasiatheria</taxon>
        <taxon>Carnivora</taxon>
        <taxon>Caniformia</taxon>
        <taxon>Ursidae</taxon>
        <taxon>Ailuropoda</taxon>
    </lineage>
</organism>
<dbReference type="GeneTree" id="ENSGT00390000002752"/>
<reference evidence="12" key="2">
    <citation type="submission" date="2025-08" db="UniProtKB">
        <authorList>
            <consortium name="Ensembl"/>
        </authorList>
    </citation>
    <scope>IDENTIFICATION</scope>
</reference>
<accession>A0A7N5JEJ0</accession>
<feature type="region of interest" description="Disordered" evidence="11">
    <location>
        <begin position="1"/>
        <end position="25"/>
    </location>
</feature>
<dbReference type="InParanoid" id="A0A7N5JEJ0"/>
<reference evidence="12 13" key="1">
    <citation type="journal article" date="2010" name="Nature">
        <title>The sequence and de novo assembly of the giant panda genome.</title>
        <authorList>
            <person name="Li R."/>
            <person name="Fan W."/>
            <person name="Tian G."/>
            <person name="Zhu H."/>
            <person name="He L."/>
            <person name="Cai J."/>
            <person name="Huang Q."/>
            <person name="Cai Q."/>
            <person name="Li B."/>
            <person name="Bai Y."/>
            <person name="Zhang Z."/>
            <person name="Zhang Y."/>
            <person name="Wang W."/>
            <person name="Li J."/>
            <person name="Wei F."/>
            <person name="Li H."/>
            <person name="Jian M."/>
            <person name="Li J."/>
            <person name="Zhang Z."/>
            <person name="Nielsen R."/>
            <person name="Li D."/>
            <person name="Gu W."/>
            <person name="Yang Z."/>
            <person name="Xuan Z."/>
            <person name="Ryder O.A."/>
            <person name="Leung F.C."/>
            <person name="Zhou Y."/>
            <person name="Cao J."/>
            <person name="Sun X."/>
            <person name="Fu Y."/>
            <person name="Fang X."/>
            <person name="Guo X."/>
            <person name="Wang B."/>
            <person name="Hou R."/>
            <person name="Shen F."/>
            <person name="Mu B."/>
            <person name="Ni P."/>
            <person name="Lin R."/>
            <person name="Qian W."/>
            <person name="Wang G."/>
            <person name="Yu C."/>
            <person name="Nie W."/>
            <person name="Wang J."/>
            <person name="Wu Z."/>
            <person name="Liang H."/>
            <person name="Min J."/>
            <person name="Wu Q."/>
            <person name="Cheng S."/>
            <person name="Ruan J."/>
            <person name="Wang M."/>
            <person name="Shi Z."/>
            <person name="Wen M."/>
            <person name="Liu B."/>
            <person name="Ren X."/>
            <person name="Zheng H."/>
            <person name="Dong D."/>
            <person name="Cook K."/>
            <person name="Shan G."/>
            <person name="Zhang H."/>
            <person name="Kosiol C."/>
            <person name="Xie X."/>
            <person name="Lu Z."/>
            <person name="Zheng H."/>
            <person name="Li Y."/>
            <person name="Steiner C.C."/>
            <person name="Lam T.T."/>
            <person name="Lin S."/>
            <person name="Zhang Q."/>
            <person name="Li G."/>
            <person name="Tian J."/>
            <person name="Gong T."/>
            <person name="Liu H."/>
            <person name="Zhang D."/>
            <person name="Fang L."/>
            <person name="Ye C."/>
            <person name="Zhang J."/>
            <person name="Hu W."/>
            <person name="Xu A."/>
            <person name="Ren Y."/>
            <person name="Zhang G."/>
            <person name="Bruford M.W."/>
            <person name="Li Q."/>
            <person name="Ma L."/>
            <person name="Guo Y."/>
            <person name="An N."/>
            <person name="Hu Y."/>
            <person name="Zheng Y."/>
            <person name="Shi Y."/>
            <person name="Li Z."/>
            <person name="Liu Q."/>
            <person name="Chen Y."/>
            <person name="Zhao J."/>
            <person name="Qu N."/>
            <person name="Zhao S."/>
            <person name="Tian F."/>
            <person name="Wang X."/>
            <person name="Wang H."/>
            <person name="Xu L."/>
            <person name="Liu X."/>
            <person name="Vinar T."/>
            <person name="Wang Y."/>
            <person name="Lam T.W."/>
            <person name="Yiu S.M."/>
            <person name="Liu S."/>
            <person name="Zhang H."/>
            <person name="Li D."/>
            <person name="Huang Y."/>
            <person name="Wang X."/>
            <person name="Yang G."/>
            <person name="Jiang Z."/>
            <person name="Wang J."/>
            <person name="Qin N."/>
            <person name="Li L."/>
            <person name="Li J."/>
            <person name="Bolund L."/>
            <person name="Kristiansen K."/>
            <person name="Wong G.K."/>
            <person name="Olson M."/>
            <person name="Zhang X."/>
            <person name="Li S."/>
            <person name="Yang H."/>
            <person name="Wang J."/>
            <person name="Wang J."/>
        </authorList>
    </citation>
    <scope>NUCLEOTIDE SEQUENCE [LARGE SCALE GENOMIC DNA]</scope>
</reference>
<dbReference type="InterPro" id="IPR007115">
    <property type="entry name" value="6-PTP_synth/QueD"/>
</dbReference>
<evidence type="ECO:0000313" key="12">
    <source>
        <dbReference type="Ensembl" id="ENSAMEP00000024280.1"/>
    </source>
</evidence>
<dbReference type="PANTHER" id="PTHR12589">
    <property type="entry name" value="PYRUVOYL TETRAHYDROBIOPTERIN SYNTHASE"/>
    <property type="match status" value="1"/>
</dbReference>
<keyword evidence="8" id="KW-0783">Tetrahydrobiopterin biosynthesis</keyword>
<evidence type="ECO:0000256" key="11">
    <source>
        <dbReference type="SAM" id="MobiDB-lite"/>
    </source>
</evidence>
<evidence type="ECO:0000256" key="1">
    <source>
        <dbReference type="ARBA" id="ARBA00001947"/>
    </source>
</evidence>
<proteinExistence type="inferred from homology"/>
<dbReference type="GO" id="GO:0006729">
    <property type="term" value="P:tetrahydrobiopterin biosynthetic process"/>
    <property type="evidence" value="ECO:0007669"/>
    <property type="project" value="UniProtKB-UniPathway"/>
</dbReference>
<evidence type="ECO:0000256" key="10">
    <source>
        <dbReference type="ARBA" id="ARBA00025266"/>
    </source>
</evidence>
<evidence type="ECO:0000256" key="5">
    <source>
        <dbReference type="ARBA" id="ARBA00015587"/>
    </source>
</evidence>
<evidence type="ECO:0000313" key="13">
    <source>
        <dbReference type="Proteomes" id="UP000008912"/>
    </source>
</evidence>
<keyword evidence="9" id="KW-0456">Lyase</keyword>
<keyword evidence="7" id="KW-0862">Zinc</keyword>
<dbReference type="GO" id="GO:0003874">
    <property type="term" value="F:6-pyruvoyltetrahydropterin synthase activity"/>
    <property type="evidence" value="ECO:0007669"/>
    <property type="project" value="UniProtKB-EC"/>
</dbReference>
<dbReference type="Gene3D" id="3.30.479.10">
    <property type="entry name" value="6-pyruvoyl tetrahydropterin synthase/QueD"/>
    <property type="match status" value="1"/>
</dbReference>
<dbReference type="AlphaFoldDB" id="A0A7N5JEJ0"/>
<evidence type="ECO:0000256" key="4">
    <source>
        <dbReference type="ARBA" id="ARBA00013100"/>
    </source>
</evidence>